<gene>
    <name evidence="2" type="ordered locus">Pnap_3839</name>
</gene>
<feature type="chain" id="PRO_5002639432" description="Meta-pathway phenol degradation-like protein" evidence="1">
    <location>
        <begin position="26"/>
        <end position="298"/>
    </location>
</feature>
<sequence>MNVYQQSMATTVALLAALAGTVAQAEGHYVTGVEGMQGSSVPPPGNYYLGYLVQYDINSFRVPGTTANLPGSNTGTVTALANRFVKVTPTQVLGADYGYEMILPVVRTSLSIGAAGIDDSQSGVGDVYLGPLVLGWHGPQWDAVAAAGMWLDSGSTNGPAAPGKGYKSTMLTGGVTYYFDSAKSVSGSALFRFERHGKNDAGLRAGNQLSLEWGVGKNLGTVQVGVVGYSQWQLSQDSGMGATSDKSSRHAVGAELVYPVPGAGMFLKGAAYKEFSVEGGSKAEAKGNMLRFSVVKAF</sequence>
<dbReference type="InterPro" id="IPR025737">
    <property type="entry name" value="FApF"/>
</dbReference>
<keyword evidence="1" id="KW-0732">Signal</keyword>
<organism evidence="2 3">
    <name type="scientific">Polaromonas naphthalenivorans (strain CJ2)</name>
    <dbReference type="NCBI Taxonomy" id="365044"/>
    <lineage>
        <taxon>Bacteria</taxon>
        <taxon>Pseudomonadati</taxon>
        <taxon>Pseudomonadota</taxon>
        <taxon>Betaproteobacteria</taxon>
        <taxon>Burkholderiales</taxon>
        <taxon>Comamonadaceae</taxon>
        <taxon>Polaromonas</taxon>
    </lineage>
</organism>
<proteinExistence type="predicted"/>
<dbReference type="Pfam" id="PF13557">
    <property type="entry name" value="Phenol_MetA_deg"/>
    <property type="match status" value="1"/>
</dbReference>
<reference evidence="3" key="1">
    <citation type="journal article" date="2009" name="Environ. Microbiol.">
        <title>The genome of Polaromonas naphthalenivorans strain CJ2, isolated from coal tar-contaminated sediment, reveals physiological and metabolic versatility and evolution through extensive horizontal gene transfer.</title>
        <authorList>
            <person name="Yagi J.M."/>
            <person name="Sims D."/>
            <person name="Brettin T."/>
            <person name="Bruce D."/>
            <person name="Madsen E.L."/>
        </authorList>
    </citation>
    <scope>NUCLEOTIDE SEQUENCE [LARGE SCALE GENOMIC DNA]</scope>
    <source>
        <strain evidence="3">CJ2</strain>
    </source>
</reference>
<evidence type="ECO:0000313" key="2">
    <source>
        <dbReference type="EMBL" id="ABM39135.1"/>
    </source>
</evidence>
<dbReference type="eggNOG" id="COG4313">
    <property type="taxonomic scope" value="Bacteria"/>
</dbReference>
<dbReference type="KEGG" id="pna:Pnap_3839"/>
<evidence type="ECO:0000256" key="1">
    <source>
        <dbReference type="SAM" id="SignalP"/>
    </source>
</evidence>
<feature type="signal peptide" evidence="1">
    <location>
        <begin position="1"/>
        <end position="25"/>
    </location>
</feature>
<evidence type="ECO:0008006" key="4">
    <source>
        <dbReference type="Google" id="ProtNLM"/>
    </source>
</evidence>
<dbReference type="EMBL" id="CP000529">
    <property type="protein sequence ID" value="ABM39135.1"/>
    <property type="molecule type" value="Genomic_DNA"/>
</dbReference>
<dbReference type="STRING" id="365044.Pnap_3839"/>
<protein>
    <recommendedName>
        <fullName evidence="4">Meta-pathway phenol degradation-like protein</fullName>
    </recommendedName>
</protein>
<dbReference type="AlphaFoldDB" id="A1VU07"/>
<dbReference type="Proteomes" id="UP000000644">
    <property type="component" value="Chromosome"/>
</dbReference>
<dbReference type="RefSeq" id="WP_011803201.1">
    <property type="nucleotide sequence ID" value="NC_008781.1"/>
</dbReference>
<evidence type="ECO:0000313" key="3">
    <source>
        <dbReference type="Proteomes" id="UP000000644"/>
    </source>
</evidence>
<name>A1VU07_POLNA</name>
<keyword evidence="3" id="KW-1185">Reference proteome</keyword>
<dbReference type="OrthoDB" id="8639774at2"/>
<dbReference type="HOGENOM" id="CLU_066206_2_1_4"/>
<accession>A1VU07</accession>